<accession>A0A846YI52</accession>
<dbReference type="RefSeq" id="WP_157116771.1">
    <property type="nucleotide sequence ID" value="NZ_JAAXOT010000004.1"/>
</dbReference>
<evidence type="ECO:0000313" key="2">
    <source>
        <dbReference type="Proteomes" id="UP000570678"/>
    </source>
</evidence>
<evidence type="ECO:0000313" key="1">
    <source>
        <dbReference type="EMBL" id="NKY56569.1"/>
    </source>
</evidence>
<dbReference type="EMBL" id="JAAXOT010000004">
    <property type="protein sequence ID" value="NKY56569.1"/>
    <property type="molecule type" value="Genomic_DNA"/>
</dbReference>
<protein>
    <submittedName>
        <fullName evidence="1">Uncharacterized protein</fullName>
    </submittedName>
</protein>
<proteinExistence type="predicted"/>
<organism evidence="1 2">
    <name type="scientific">Nocardia flavorosea</name>
    <dbReference type="NCBI Taxonomy" id="53429"/>
    <lineage>
        <taxon>Bacteria</taxon>
        <taxon>Bacillati</taxon>
        <taxon>Actinomycetota</taxon>
        <taxon>Actinomycetes</taxon>
        <taxon>Mycobacteriales</taxon>
        <taxon>Nocardiaceae</taxon>
        <taxon>Nocardia</taxon>
    </lineage>
</organism>
<comment type="caution">
    <text evidence="1">The sequence shown here is derived from an EMBL/GenBank/DDBJ whole genome shotgun (WGS) entry which is preliminary data.</text>
</comment>
<dbReference type="AlphaFoldDB" id="A0A846YI52"/>
<reference evidence="1 2" key="1">
    <citation type="submission" date="2020-04" db="EMBL/GenBank/DDBJ databases">
        <title>MicrobeNet Type strains.</title>
        <authorList>
            <person name="Nicholson A.C."/>
        </authorList>
    </citation>
    <scope>NUCLEOTIDE SEQUENCE [LARGE SCALE GENOMIC DNA]</scope>
    <source>
        <strain evidence="1 2">JCM 3332</strain>
    </source>
</reference>
<keyword evidence="2" id="KW-1185">Reference proteome</keyword>
<name>A0A846YI52_9NOCA</name>
<gene>
    <name evidence="1" type="ORF">HGA15_10450</name>
</gene>
<sequence>MSVRPAGKCPAYPGGHQPDTAAGGVMEYLLAPGDRRPVKQRHTAPRPARLAAALRSPARSTHIVRAAAVTRALFTVVLIWAATTAVAAGASAQPAADPHQFSDRTAEFIPLGAPNALAARDSGKQLVLSPHGTRRSIVCRGDGSTVPLYDCSQEDGLGWAPLHRNDTPVGEVWIYFP</sequence>
<dbReference type="Proteomes" id="UP000570678">
    <property type="component" value="Unassembled WGS sequence"/>
</dbReference>